<evidence type="ECO:0000256" key="7">
    <source>
        <dbReference type="ARBA" id="ARBA00023180"/>
    </source>
</evidence>
<evidence type="ECO:0000313" key="9">
    <source>
        <dbReference type="EMBL" id="KIR48301.1"/>
    </source>
</evidence>
<evidence type="ECO:0000259" key="8">
    <source>
        <dbReference type="Pfam" id="PF04577"/>
    </source>
</evidence>
<keyword evidence="3" id="KW-0808">Transferase</keyword>
<keyword evidence="6" id="KW-0472">Membrane</keyword>
<dbReference type="GO" id="GO:0005783">
    <property type="term" value="C:endoplasmic reticulum"/>
    <property type="evidence" value="ECO:0007669"/>
    <property type="project" value="TreeGrafter"/>
</dbReference>
<dbReference type="OrthoDB" id="529273at2759"/>
<sequence>MPSIFPAFLRPGSPPRSPHVERPSFLTPFLPRPATPTPMPGHPRSTLSLKPTRRDVLLCLLTLSFAFLLFSPPPLAEPATLNRSSGGQYRLPGLSGLFHSLSSLCQARSDEVIFGESVKAVGFGAADAEADYMNIEGGSESAFDDDEQYDEFINLATTLKGHAPGWTIFERLYIYNGSFYVVTEDKGEYPELRLMTSTGLPANNEPGNEEAREPVGDEILYIAPKDAAKLWGPRVYRMDGMTFLFNDGQFINHYYHFAAELLLGVWRTYSSYDEDISATGETSLPAPKRMWFLHQSVDEWRDNPRFNPTLMYALFPRTALLYPEDFKDLAKQTLSGRPKAFVLDRAILVDRSAAFRGEWTAPTARTVASAMHVGTTSAWWWEPIRRAALRYAGVPESVIARNLEGLGAVDPAQLNDSEIDIAEPLAPQGTYKDVVTYISRQNSRRRLTQESHDELVAALEDRAAKLGWELVIVEAEKMSKEEQLALAGRTTILLGVHGNGLTHLLWMPSTPRSAVIEMFYKGGFARDYQWTAHALGIRHFGVQHDYAFTSPDLPPVDYPEGFQGNSITVVGKVVADLIEDRLAGKI</sequence>
<comment type="subcellular location">
    <subcellularLocation>
        <location evidence="1">Membrane</location>
        <topology evidence="1">Single-pass membrane protein</topology>
    </subcellularLocation>
</comment>
<keyword evidence="7" id="KW-0325">Glycoprotein</keyword>
<dbReference type="PANTHER" id="PTHR20961">
    <property type="entry name" value="GLYCOSYLTRANSFERASE"/>
    <property type="match status" value="1"/>
</dbReference>
<evidence type="ECO:0000256" key="4">
    <source>
        <dbReference type="ARBA" id="ARBA00022692"/>
    </source>
</evidence>
<dbReference type="Pfam" id="PF04577">
    <property type="entry name" value="Glyco_transf_61"/>
    <property type="match status" value="1"/>
</dbReference>
<dbReference type="GO" id="GO:0035269">
    <property type="term" value="P:protein O-linked glycosylation via mannose"/>
    <property type="evidence" value="ECO:0007669"/>
    <property type="project" value="TreeGrafter"/>
</dbReference>
<dbReference type="GO" id="GO:0016020">
    <property type="term" value="C:membrane"/>
    <property type="evidence" value="ECO:0007669"/>
    <property type="project" value="UniProtKB-SubCell"/>
</dbReference>
<name>A0A0D0VLS7_CRYGA</name>
<proteinExistence type="predicted"/>
<dbReference type="InterPro" id="IPR007657">
    <property type="entry name" value="Glycosyltransferase_61"/>
</dbReference>
<keyword evidence="2" id="KW-0328">Glycosyltransferase</keyword>
<accession>A0A0D0VLS7</accession>
<evidence type="ECO:0000256" key="5">
    <source>
        <dbReference type="ARBA" id="ARBA00022989"/>
    </source>
</evidence>
<feature type="domain" description="Glycosyltransferase 61 catalytic" evidence="8">
    <location>
        <begin position="433"/>
        <end position="509"/>
    </location>
</feature>
<dbReference type="PANTHER" id="PTHR20961:SF38">
    <property type="entry name" value="PROTEIN O-LINKED-MANNOSE BETA-1,4-N-ACETYLGLUCOSAMINYLTRANSFERASE 2"/>
    <property type="match status" value="1"/>
</dbReference>
<evidence type="ECO:0000256" key="2">
    <source>
        <dbReference type="ARBA" id="ARBA00022676"/>
    </source>
</evidence>
<dbReference type="HOGENOM" id="CLU_033167_0_0_1"/>
<dbReference type="AlphaFoldDB" id="A0A0D0VLS7"/>
<reference evidence="9" key="1">
    <citation type="submission" date="2015-01" db="EMBL/GenBank/DDBJ databases">
        <title>The Genome Sequence of Cryptococcus gattii CA1280.</title>
        <authorList>
            <consortium name="The Broad Institute Genomics Platform"/>
            <person name="Cuomo C."/>
            <person name="Litvintseva A."/>
            <person name="Chen Y."/>
            <person name="Heitman J."/>
            <person name="Sun S."/>
            <person name="Springer D."/>
            <person name="Dromer F."/>
            <person name="Young S."/>
            <person name="Zeng Q."/>
            <person name="Gargeya S."/>
            <person name="Abouelleil A."/>
            <person name="Alvarado L."/>
            <person name="Chapman S.B."/>
            <person name="Gainer-Dewar J."/>
            <person name="Goldberg J."/>
            <person name="Griggs A."/>
            <person name="Gujja S."/>
            <person name="Hansen M."/>
            <person name="Howarth C."/>
            <person name="Imamovic A."/>
            <person name="Larimer J."/>
            <person name="Murphy C."/>
            <person name="Naylor J."/>
            <person name="Pearson M."/>
            <person name="Priest M."/>
            <person name="Roberts A."/>
            <person name="Saif S."/>
            <person name="Shea T."/>
            <person name="Sykes S."/>
            <person name="Wortman J."/>
            <person name="Nusbaum C."/>
            <person name="Birren B."/>
        </authorList>
    </citation>
    <scope>NUCLEOTIDE SEQUENCE [LARGE SCALE GENOMIC DNA]</scope>
    <source>
        <strain evidence="9">CA1280</strain>
    </source>
</reference>
<gene>
    <name evidence="9" type="ORF">I312_02145</name>
</gene>
<organism evidence="9">
    <name type="scientific">Cryptococcus bacillisporus CA1280</name>
    <dbReference type="NCBI Taxonomy" id="1296109"/>
    <lineage>
        <taxon>Eukaryota</taxon>
        <taxon>Fungi</taxon>
        <taxon>Dikarya</taxon>
        <taxon>Basidiomycota</taxon>
        <taxon>Agaricomycotina</taxon>
        <taxon>Tremellomycetes</taxon>
        <taxon>Tremellales</taxon>
        <taxon>Cryptococcaceae</taxon>
        <taxon>Cryptococcus</taxon>
        <taxon>Cryptococcus gattii species complex</taxon>
    </lineage>
</organism>
<protein>
    <submittedName>
        <fullName evidence="9">Unplaced genomic scaffold supercont1.5, whole genome shotgun sequence</fullName>
    </submittedName>
</protein>
<dbReference type="EMBL" id="KN847977">
    <property type="protein sequence ID" value="KIR48301.1"/>
    <property type="molecule type" value="Genomic_DNA"/>
</dbReference>
<evidence type="ECO:0000256" key="3">
    <source>
        <dbReference type="ARBA" id="ARBA00022679"/>
    </source>
</evidence>
<evidence type="ECO:0000256" key="6">
    <source>
        <dbReference type="ARBA" id="ARBA00023136"/>
    </source>
</evidence>
<keyword evidence="4" id="KW-0812">Transmembrane</keyword>
<dbReference type="GO" id="GO:0097363">
    <property type="term" value="F:protein O-acetylglucosaminyltransferase activity"/>
    <property type="evidence" value="ECO:0007669"/>
    <property type="project" value="TreeGrafter"/>
</dbReference>
<keyword evidence="5" id="KW-1133">Transmembrane helix</keyword>
<evidence type="ECO:0000256" key="1">
    <source>
        <dbReference type="ARBA" id="ARBA00004167"/>
    </source>
</evidence>
<dbReference type="InterPro" id="IPR049625">
    <property type="entry name" value="Glyco_transf_61_cat"/>
</dbReference>